<keyword evidence="2" id="KW-1185">Reference proteome</keyword>
<dbReference type="AlphaFoldDB" id="A0A5S4WEM7"/>
<evidence type="ECO:0000313" key="1">
    <source>
        <dbReference type="EMBL" id="TYL79798.1"/>
    </source>
</evidence>
<comment type="caution">
    <text evidence="1">The sequence shown here is derived from an EMBL/GenBank/DDBJ whole genome shotgun (WGS) entry which is preliminary data.</text>
</comment>
<proteinExistence type="predicted"/>
<dbReference type="RefSeq" id="WP_148753888.1">
    <property type="nucleotide sequence ID" value="NZ_VSSR01000043.1"/>
</dbReference>
<protein>
    <submittedName>
        <fullName evidence="1">Uncharacterized protein</fullName>
    </submittedName>
</protein>
<gene>
    <name evidence="1" type="ORF">FXB38_26505</name>
</gene>
<evidence type="ECO:0000313" key="2">
    <source>
        <dbReference type="Proteomes" id="UP000324853"/>
    </source>
</evidence>
<sequence>MAVDKITVDKITWDRVGRVTEPGRYIYTFGWLTITADDLDIWKQYPQAAFTLLAHHSQPDEAAVGDEFHLGAFDIAPDAPPPFTTH</sequence>
<dbReference type="OrthoDB" id="8265560at2"/>
<accession>A0A5S4WEM7</accession>
<dbReference type="EMBL" id="VSSR01000043">
    <property type="protein sequence ID" value="TYL79798.1"/>
    <property type="molecule type" value="Genomic_DNA"/>
</dbReference>
<dbReference type="Proteomes" id="UP000324853">
    <property type="component" value="Unassembled WGS sequence"/>
</dbReference>
<organism evidence="1 2">
    <name type="scientific">Bradyrhizobium cytisi</name>
    <dbReference type="NCBI Taxonomy" id="515489"/>
    <lineage>
        <taxon>Bacteria</taxon>
        <taxon>Pseudomonadati</taxon>
        <taxon>Pseudomonadota</taxon>
        <taxon>Alphaproteobacteria</taxon>
        <taxon>Hyphomicrobiales</taxon>
        <taxon>Nitrobacteraceae</taxon>
        <taxon>Bradyrhizobium</taxon>
    </lineage>
</organism>
<name>A0A5S4WEM7_9BRAD</name>
<reference evidence="1 2" key="1">
    <citation type="submission" date="2019-08" db="EMBL/GenBank/DDBJ databases">
        <title>Bradyrhizobium hipponensis sp. nov., a rhizobium isolated from a Lupinus angustifolius root nodule in Tunisia.</title>
        <authorList>
            <person name="Off K."/>
            <person name="Rejili M."/>
            <person name="Mars M."/>
            <person name="Brachmann A."/>
            <person name="Marin M."/>
        </authorList>
    </citation>
    <scope>NUCLEOTIDE SEQUENCE [LARGE SCALE GENOMIC DNA]</scope>
    <source>
        <strain evidence="1 2">CTAW11</strain>
    </source>
</reference>